<accession>A0A428RNI4</accession>
<proteinExistence type="predicted"/>
<evidence type="ECO:0000256" key="1">
    <source>
        <dbReference type="ARBA" id="ARBA00022857"/>
    </source>
</evidence>
<evidence type="ECO:0000259" key="3">
    <source>
        <dbReference type="Pfam" id="PF05368"/>
    </source>
</evidence>
<keyword evidence="2" id="KW-0560">Oxidoreductase</keyword>
<organism evidence="4 5">
    <name type="scientific">Fusarium floridanum</name>
    <dbReference type="NCBI Taxonomy" id="1325733"/>
    <lineage>
        <taxon>Eukaryota</taxon>
        <taxon>Fungi</taxon>
        <taxon>Dikarya</taxon>
        <taxon>Ascomycota</taxon>
        <taxon>Pezizomycotina</taxon>
        <taxon>Sordariomycetes</taxon>
        <taxon>Hypocreomycetidae</taxon>
        <taxon>Hypocreales</taxon>
        <taxon>Nectriaceae</taxon>
        <taxon>Fusarium</taxon>
        <taxon>Fusarium solani species complex</taxon>
    </lineage>
</organism>
<dbReference type="Pfam" id="PF05368">
    <property type="entry name" value="NmrA"/>
    <property type="match status" value="1"/>
</dbReference>
<dbReference type="InterPro" id="IPR008030">
    <property type="entry name" value="NmrA-like"/>
</dbReference>
<dbReference type="PANTHER" id="PTHR47706:SF9">
    <property type="entry name" value="NMRA-LIKE DOMAIN-CONTAINING PROTEIN-RELATED"/>
    <property type="match status" value="1"/>
</dbReference>
<feature type="domain" description="NmrA-like" evidence="3">
    <location>
        <begin position="10"/>
        <end position="104"/>
    </location>
</feature>
<name>A0A428RNI4_9HYPO</name>
<comment type="caution">
    <text evidence="4">The sequence shown here is derived from an EMBL/GenBank/DDBJ whole genome shotgun (WGS) entry which is preliminary data.</text>
</comment>
<dbReference type="GO" id="GO:0016491">
    <property type="term" value="F:oxidoreductase activity"/>
    <property type="evidence" value="ECO:0007669"/>
    <property type="project" value="UniProtKB-KW"/>
</dbReference>
<dbReference type="AlphaFoldDB" id="A0A428RNI4"/>
<feature type="non-terminal residue" evidence="4">
    <location>
        <position position="130"/>
    </location>
</feature>
<dbReference type="SUPFAM" id="SSF51735">
    <property type="entry name" value="NAD(P)-binding Rossmann-fold domains"/>
    <property type="match status" value="1"/>
</dbReference>
<evidence type="ECO:0000313" key="4">
    <source>
        <dbReference type="EMBL" id="RSL79122.1"/>
    </source>
</evidence>
<reference evidence="4 5" key="1">
    <citation type="submission" date="2017-06" db="EMBL/GenBank/DDBJ databases">
        <title>Comparative genomic analysis of Ambrosia Fusariam Clade fungi.</title>
        <authorList>
            <person name="Stajich J.E."/>
            <person name="Carrillo J."/>
            <person name="Kijimoto T."/>
            <person name="Eskalen A."/>
            <person name="O'Donnell K."/>
            <person name="Kasson M."/>
        </authorList>
    </citation>
    <scope>NUCLEOTIDE SEQUENCE [LARGE SCALE GENOMIC DNA]</scope>
    <source>
        <strain evidence="4 5">NRRL62606</strain>
    </source>
</reference>
<sequence length="130" mass="13899">MVAIKNVAVVGATITKALIDHGFKVTALTRASSCFALPADVDIKRVDFDSPESITEVLRGQEAVISTIGTIAVPAQLKLIDAAISANDKRFIPSEFGVDTRLVAGIKLESLLAVKIPMFGFIINHNVFFS</sequence>
<dbReference type="InterPro" id="IPR051609">
    <property type="entry name" value="NmrA/Isoflavone_reductase-like"/>
</dbReference>
<evidence type="ECO:0000313" key="5">
    <source>
        <dbReference type="Proteomes" id="UP000287972"/>
    </source>
</evidence>
<evidence type="ECO:0000256" key="2">
    <source>
        <dbReference type="ARBA" id="ARBA00023002"/>
    </source>
</evidence>
<dbReference type="Gene3D" id="3.40.50.720">
    <property type="entry name" value="NAD(P)-binding Rossmann-like Domain"/>
    <property type="match status" value="1"/>
</dbReference>
<dbReference type="Proteomes" id="UP000287972">
    <property type="component" value="Unassembled WGS sequence"/>
</dbReference>
<gene>
    <name evidence="4" type="ORF">CEP51_007601</name>
</gene>
<dbReference type="EMBL" id="NKCL01000184">
    <property type="protein sequence ID" value="RSL79122.1"/>
    <property type="molecule type" value="Genomic_DNA"/>
</dbReference>
<keyword evidence="5" id="KW-1185">Reference proteome</keyword>
<keyword evidence="1" id="KW-0521">NADP</keyword>
<dbReference type="InterPro" id="IPR036291">
    <property type="entry name" value="NAD(P)-bd_dom_sf"/>
</dbReference>
<protein>
    <recommendedName>
        <fullName evidence="3">NmrA-like domain-containing protein</fullName>
    </recommendedName>
</protein>
<dbReference type="PANTHER" id="PTHR47706">
    <property type="entry name" value="NMRA-LIKE FAMILY PROTEIN"/>
    <property type="match status" value="1"/>
</dbReference>